<keyword evidence="2" id="KW-1185">Reference proteome</keyword>
<reference evidence="1 2" key="1">
    <citation type="submission" date="2018-06" db="EMBL/GenBank/DDBJ databases">
        <title>Comparative genomics reveals the genomic features of Rhizophagus irregularis, R. cerebriforme, R. diaphanum and Gigaspora rosea, and their symbiotic lifestyle signature.</title>
        <authorList>
            <person name="Morin E."/>
            <person name="San Clemente H."/>
            <person name="Chen E.C.H."/>
            <person name="De La Providencia I."/>
            <person name="Hainaut M."/>
            <person name="Kuo A."/>
            <person name="Kohler A."/>
            <person name="Murat C."/>
            <person name="Tang N."/>
            <person name="Roy S."/>
            <person name="Loubradou J."/>
            <person name="Henrissat B."/>
            <person name="Grigoriev I.V."/>
            <person name="Corradi N."/>
            <person name="Roux C."/>
            <person name="Martin F.M."/>
        </authorList>
    </citation>
    <scope>NUCLEOTIDE SEQUENCE [LARGE SCALE GENOMIC DNA]</scope>
    <source>
        <strain evidence="1 2">DAOM 227022</strain>
    </source>
</reference>
<name>A0A397SY09_9GLOM</name>
<proteinExistence type="predicted"/>
<protein>
    <submittedName>
        <fullName evidence="1">Uncharacterized protein</fullName>
    </submittedName>
</protein>
<dbReference type="EMBL" id="QKYT01000166">
    <property type="protein sequence ID" value="RIA90948.1"/>
    <property type="molecule type" value="Genomic_DNA"/>
</dbReference>
<organism evidence="1 2">
    <name type="scientific">Glomus cerebriforme</name>
    <dbReference type="NCBI Taxonomy" id="658196"/>
    <lineage>
        <taxon>Eukaryota</taxon>
        <taxon>Fungi</taxon>
        <taxon>Fungi incertae sedis</taxon>
        <taxon>Mucoromycota</taxon>
        <taxon>Glomeromycotina</taxon>
        <taxon>Glomeromycetes</taxon>
        <taxon>Glomerales</taxon>
        <taxon>Glomeraceae</taxon>
        <taxon>Glomus</taxon>
    </lineage>
</organism>
<sequence>MTSNTNISSDKSEAQLYEKKIYISHSDQEISGLEEANKNVRAYLQIFLPLAGPLLMNFCINTSGSFSAEGVIQKDLLLNLVEDIILIWNDLSIDGNPILEVALQSNKTSMDISYGEIFNLLLYLEEDIIEIQEGLSIIGYSN</sequence>
<dbReference type="AlphaFoldDB" id="A0A397SY09"/>
<comment type="caution">
    <text evidence="1">The sequence shown here is derived from an EMBL/GenBank/DDBJ whole genome shotgun (WGS) entry which is preliminary data.</text>
</comment>
<evidence type="ECO:0000313" key="1">
    <source>
        <dbReference type="EMBL" id="RIA90948.1"/>
    </source>
</evidence>
<evidence type="ECO:0000313" key="2">
    <source>
        <dbReference type="Proteomes" id="UP000265703"/>
    </source>
</evidence>
<dbReference type="Proteomes" id="UP000265703">
    <property type="component" value="Unassembled WGS sequence"/>
</dbReference>
<gene>
    <name evidence="1" type="ORF">C1645_822706</name>
</gene>
<accession>A0A397SY09</accession>